<dbReference type="InterPro" id="IPR057326">
    <property type="entry name" value="KR_dom"/>
</dbReference>
<feature type="domain" description="Ketoreductase" evidence="4">
    <location>
        <begin position="27"/>
        <end position="210"/>
    </location>
</feature>
<proteinExistence type="inferred from homology"/>
<dbReference type="InterPro" id="IPR036291">
    <property type="entry name" value="NAD(P)-bd_dom_sf"/>
</dbReference>
<organism evidence="5 6">
    <name type="scientific">Streptomyces canarius</name>
    <dbReference type="NCBI Taxonomy" id="285453"/>
    <lineage>
        <taxon>Bacteria</taxon>
        <taxon>Bacillati</taxon>
        <taxon>Actinomycetota</taxon>
        <taxon>Actinomycetes</taxon>
        <taxon>Kitasatosporales</taxon>
        <taxon>Streptomycetaceae</taxon>
        <taxon>Streptomyces</taxon>
    </lineage>
</organism>
<dbReference type="SUPFAM" id="SSF51735">
    <property type="entry name" value="NAD(P)-binding Rossmann-fold domains"/>
    <property type="match status" value="1"/>
</dbReference>
<evidence type="ECO:0000256" key="1">
    <source>
        <dbReference type="ARBA" id="ARBA00006484"/>
    </source>
</evidence>
<dbReference type="Proteomes" id="UP000653644">
    <property type="component" value="Unassembled WGS sequence"/>
</dbReference>
<evidence type="ECO:0000313" key="6">
    <source>
        <dbReference type="Proteomes" id="UP000653644"/>
    </source>
</evidence>
<comment type="similarity">
    <text evidence="1 3">Belongs to the short-chain dehydrogenases/reductases (SDR) family.</text>
</comment>
<dbReference type="Gene3D" id="3.40.50.720">
    <property type="entry name" value="NAD(P)-binding Rossmann-like Domain"/>
    <property type="match status" value="1"/>
</dbReference>
<dbReference type="InterPro" id="IPR020904">
    <property type="entry name" value="Sc_DH/Rdtase_CS"/>
</dbReference>
<evidence type="ECO:0000256" key="2">
    <source>
        <dbReference type="ARBA" id="ARBA00023002"/>
    </source>
</evidence>
<sequence length="271" mass="28156">MVRAAGEQPRPAIHEGAPMSYENLSGRTAVVTGAASGIGEAVALHLAAEGARVALLARRADRLDALVEKIRAAGGQALAVAADVTDDASVAAARDRVHEAFGAVDLVVNNAGVMLPNPVEEGRLDEWQRMLDTNVTGVLRVIRAFSADLLAAAAGGRTADLVNISSIGAHVTFPNYAVYGATKAAVTYLSQSLRGELGPRDVRVTNIEPGLTETELASHVGSAELSGQLDELFGAIGGLAAAEVADVVAYVTSRPRHVNLRQIMVLPTRQA</sequence>
<dbReference type="Pfam" id="PF00106">
    <property type="entry name" value="adh_short"/>
    <property type="match status" value="1"/>
</dbReference>
<evidence type="ECO:0000259" key="4">
    <source>
        <dbReference type="SMART" id="SM00822"/>
    </source>
</evidence>
<comment type="caution">
    <text evidence="5">The sequence shown here is derived from an EMBL/GenBank/DDBJ whole genome shotgun (WGS) entry which is preliminary data.</text>
</comment>
<name>A0ABQ3CYD4_9ACTN</name>
<keyword evidence="6" id="KW-1185">Reference proteome</keyword>
<dbReference type="PANTHER" id="PTHR44196:SF1">
    <property type="entry name" value="DEHYDROGENASE_REDUCTASE SDR FAMILY MEMBER 7B"/>
    <property type="match status" value="1"/>
</dbReference>
<gene>
    <name evidence="5" type="ORF">GCM10010345_63090</name>
</gene>
<evidence type="ECO:0000256" key="3">
    <source>
        <dbReference type="RuleBase" id="RU000363"/>
    </source>
</evidence>
<dbReference type="PRINTS" id="PR00081">
    <property type="entry name" value="GDHRDH"/>
</dbReference>
<reference evidence="6" key="1">
    <citation type="journal article" date="2019" name="Int. J. Syst. Evol. Microbiol.">
        <title>The Global Catalogue of Microorganisms (GCM) 10K type strain sequencing project: providing services to taxonomists for standard genome sequencing and annotation.</title>
        <authorList>
            <consortium name="The Broad Institute Genomics Platform"/>
            <consortium name="The Broad Institute Genome Sequencing Center for Infectious Disease"/>
            <person name="Wu L."/>
            <person name="Ma J."/>
        </authorList>
    </citation>
    <scope>NUCLEOTIDE SEQUENCE [LARGE SCALE GENOMIC DNA]</scope>
    <source>
        <strain evidence="6">JCM 4733</strain>
    </source>
</reference>
<dbReference type="PRINTS" id="PR00080">
    <property type="entry name" value="SDRFAMILY"/>
</dbReference>
<dbReference type="SMART" id="SM00822">
    <property type="entry name" value="PKS_KR"/>
    <property type="match status" value="1"/>
</dbReference>
<accession>A0ABQ3CYD4</accession>
<dbReference type="InterPro" id="IPR002347">
    <property type="entry name" value="SDR_fam"/>
</dbReference>
<evidence type="ECO:0000313" key="5">
    <source>
        <dbReference type="EMBL" id="GHA49959.1"/>
    </source>
</evidence>
<dbReference type="PROSITE" id="PS00061">
    <property type="entry name" value="ADH_SHORT"/>
    <property type="match status" value="1"/>
</dbReference>
<dbReference type="EMBL" id="BMVN01000028">
    <property type="protein sequence ID" value="GHA49959.1"/>
    <property type="molecule type" value="Genomic_DNA"/>
</dbReference>
<protein>
    <submittedName>
        <fullName evidence="5">Aldehyde dehydrogenase</fullName>
    </submittedName>
</protein>
<dbReference type="PANTHER" id="PTHR44196">
    <property type="entry name" value="DEHYDROGENASE/REDUCTASE SDR FAMILY MEMBER 7B"/>
    <property type="match status" value="1"/>
</dbReference>
<keyword evidence="2" id="KW-0560">Oxidoreductase</keyword>